<dbReference type="SMART" id="SM00184">
    <property type="entry name" value="RING"/>
    <property type="match status" value="1"/>
</dbReference>
<keyword evidence="2 4" id="KW-0863">Zinc-finger</keyword>
<feature type="non-terminal residue" evidence="7">
    <location>
        <position position="185"/>
    </location>
</feature>
<dbReference type="SUPFAM" id="SSF57850">
    <property type="entry name" value="RING/U-box"/>
    <property type="match status" value="1"/>
</dbReference>
<keyword evidence="1" id="KW-0479">Metal-binding</keyword>
<dbReference type="Gene3D" id="3.30.40.10">
    <property type="entry name" value="Zinc/RING finger domain, C3HC4 (zinc finger)"/>
    <property type="match status" value="1"/>
</dbReference>
<dbReference type="Proteomes" id="UP000271974">
    <property type="component" value="Unassembled WGS sequence"/>
</dbReference>
<dbReference type="EMBL" id="RQTK01001394">
    <property type="protein sequence ID" value="RUS70500.1"/>
    <property type="molecule type" value="Genomic_DNA"/>
</dbReference>
<dbReference type="PROSITE" id="PS50089">
    <property type="entry name" value="ZF_RING_2"/>
    <property type="match status" value="1"/>
</dbReference>
<evidence type="ECO:0000256" key="3">
    <source>
        <dbReference type="ARBA" id="ARBA00022833"/>
    </source>
</evidence>
<keyword evidence="8" id="KW-1185">Reference proteome</keyword>
<name>A0A3S0ZAJ3_ELYCH</name>
<evidence type="ECO:0000313" key="8">
    <source>
        <dbReference type="Proteomes" id="UP000271974"/>
    </source>
</evidence>
<evidence type="ECO:0000313" key="7">
    <source>
        <dbReference type="EMBL" id="RUS70500.1"/>
    </source>
</evidence>
<evidence type="ECO:0000256" key="4">
    <source>
        <dbReference type="PROSITE-ProRule" id="PRU00175"/>
    </source>
</evidence>
<organism evidence="7 8">
    <name type="scientific">Elysia chlorotica</name>
    <name type="common">Eastern emerald elysia</name>
    <name type="synonym">Sea slug</name>
    <dbReference type="NCBI Taxonomy" id="188477"/>
    <lineage>
        <taxon>Eukaryota</taxon>
        <taxon>Metazoa</taxon>
        <taxon>Spiralia</taxon>
        <taxon>Lophotrochozoa</taxon>
        <taxon>Mollusca</taxon>
        <taxon>Gastropoda</taxon>
        <taxon>Heterobranchia</taxon>
        <taxon>Euthyneura</taxon>
        <taxon>Panpulmonata</taxon>
        <taxon>Sacoglossa</taxon>
        <taxon>Placobranchoidea</taxon>
        <taxon>Plakobranchidae</taxon>
        <taxon>Elysia</taxon>
    </lineage>
</organism>
<dbReference type="AlphaFoldDB" id="A0A3S0ZAJ3"/>
<evidence type="ECO:0000259" key="6">
    <source>
        <dbReference type="PROSITE" id="PS50089"/>
    </source>
</evidence>
<dbReference type="InterPro" id="IPR013083">
    <property type="entry name" value="Znf_RING/FYVE/PHD"/>
</dbReference>
<dbReference type="PROSITE" id="PS00518">
    <property type="entry name" value="ZF_RING_1"/>
    <property type="match status" value="1"/>
</dbReference>
<sequence>MEEHLSEVVPRDFLCCPLCGEEYLEPVYLPCLHSFCRACIDDHIEATATSTAAATTTTPPSSASSPQPPTSGRSKTKPKDPGPESASSVVERIELLLSDENPPTKGGDLEVRTSVSDSPEPVQTTTTFMCPVCGTKTVLDKTEEEDVKTGGSGGGRFNDNSFLGKLGKLKSPRPSLPDNVFARRL</sequence>
<proteinExistence type="predicted"/>
<dbReference type="PANTHER" id="PTHR25462">
    <property type="entry name" value="BONUS, ISOFORM C-RELATED"/>
    <property type="match status" value="1"/>
</dbReference>
<protein>
    <recommendedName>
        <fullName evidence="6">RING-type domain-containing protein</fullName>
    </recommendedName>
</protein>
<dbReference type="InterPro" id="IPR047153">
    <property type="entry name" value="TRIM45/56/19-like"/>
</dbReference>
<dbReference type="InterPro" id="IPR017907">
    <property type="entry name" value="Znf_RING_CS"/>
</dbReference>
<feature type="domain" description="RING-type" evidence="6">
    <location>
        <begin position="16"/>
        <end position="40"/>
    </location>
</feature>
<feature type="region of interest" description="Disordered" evidence="5">
    <location>
        <begin position="50"/>
        <end position="123"/>
    </location>
</feature>
<comment type="caution">
    <text evidence="7">The sequence shown here is derived from an EMBL/GenBank/DDBJ whole genome shotgun (WGS) entry which is preliminary data.</text>
</comment>
<dbReference type="Pfam" id="PF13445">
    <property type="entry name" value="zf-RING_UBOX"/>
    <property type="match status" value="1"/>
</dbReference>
<dbReference type="GO" id="GO:0008270">
    <property type="term" value="F:zinc ion binding"/>
    <property type="evidence" value="ECO:0007669"/>
    <property type="project" value="UniProtKB-KW"/>
</dbReference>
<evidence type="ECO:0000256" key="1">
    <source>
        <dbReference type="ARBA" id="ARBA00022723"/>
    </source>
</evidence>
<feature type="compositionally biased region" description="Low complexity" evidence="5">
    <location>
        <begin position="50"/>
        <end position="65"/>
    </location>
</feature>
<dbReference type="PANTHER" id="PTHR25462:SF291">
    <property type="entry name" value="E3 UBIQUITIN-PROTEIN LIGASE TRIM45"/>
    <property type="match status" value="1"/>
</dbReference>
<dbReference type="GO" id="GO:0061630">
    <property type="term" value="F:ubiquitin protein ligase activity"/>
    <property type="evidence" value="ECO:0007669"/>
    <property type="project" value="TreeGrafter"/>
</dbReference>
<evidence type="ECO:0000256" key="5">
    <source>
        <dbReference type="SAM" id="MobiDB-lite"/>
    </source>
</evidence>
<reference evidence="7 8" key="1">
    <citation type="submission" date="2019-01" db="EMBL/GenBank/DDBJ databases">
        <title>A draft genome assembly of the solar-powered sea slug Elysia chlorotica.</title>
        <authorList>
            <person name="Cai H."/>
            <person name="Li Q."/>
            <person name="Fang X."/>
            <person name="Li J."/>
            <person name="Curtis N.E."/>
            <person name="Altenburger A."/>
            <person name="Shibata T."/>
            <person name="Feng M."/>
            <person name="Maeda T."/>
            <person name="Schwartz J.A."/>
            <person name="Shigenobu S."/>
            <person name="Lundholm N."/>
            <person name="Nishiyama T."/>
            <person name="Yang H."/>
            <person name="Hasebe M."/>
            <person name="Li S."/>
            <person name="Pierce S.K."/>
            <person name="Wang J."/>
        </authorList>
    </citation>
    <scope>NUCLEOTIDE SEQUENCE [LARGE SCALE GENOMIC DNA]</scope>
    <source>
        <strain evidence="7">EC2010</strain>
        <tissue evidence="7">Whole organism of an adult</tissue>
    </source>
</reference>
<dbReference type="InterPro" id="IPR027370">
    <property type="entry name" value="Znf-RING_euk"/>
</dbReference>
<feature type="region of interest" description="Disordered" evidence="5">
    <location>
        <begin position="144"/>
        <end position="185"/>
    </location>
</feature>
<evidence type="ECO:0000256" key="2">
    <source>
        <dbReference type="ARBA" id="ARBA00022771"/>
    </source>
</evidence>
<dbReference type="OrthoDB" id="264520at2759"/>
<gene>
    <name evidence="7" type="ORF">EGW08_021740</name>
</gene>
<accession>A0A3S0ZAJ3</accession>
<feature type="compositionally biased region" description="Polar residues" evidence="5">
    <location>
        <begin position="113"/>
        <end position="123"/>
    </location>
</feature>
<keyword evidence="3" id="KW-0862">Zinc</keyword>
<dbReference type="InterPro" id="IPR001841">
    <property type="entry name" value="Znf_RING"/>
</dbReference>